<dbReference type="GeneID" id="120260266"/>
<reference evidence="4" key="1">
    <citation type="submission" date="2025-08" db="UniProtKB">
        <authorList>
            <consortium name="RefSeq"/>
        </authorList>
    </citation>
    <scope>IDENTIFICATION</scope>
</reference>
<feature type="region of interest" description="Disordered" evidence="1">
    <location>
        <begin position="788"/>
        <end position="807"/>
    </location>
</feature>
<dbReference type="RefSeq" id="XP_039123641.1">
    <property type="nucleotide sequence ID" value="XM_039267707.1"/>
</dbReference>
<dbReference type="Proteomes" id="UP001515500">
    <property type="component" value="Chromosome 5"/>
</dbReference>
<evidence type="ECO:0000313" key="3">
    <source>
        <dbReference type="Proteomes" id="UP001515500"/>
    </source>
</evidence>
<feature type="domain" description="Reverse transcriptase" evidence="2">
    <location>
        <begin position="56"/>
        <end position="333"/>
    </location>
</feature>
<dbReference type="AlphaFoldDB" id="A0AB40B8Q2"/>
<keyword evidence="3" id="KW-1185">Reference proteome</keyword>
<evidence type="ECO:0000256" key="1">
    <source>
        <dbReference type="SAM" id="MobiDB-lite"/>
    </source>
</evidence>
<dbReference type="SUPFAM" id="SSF56672">
    <property type="entry name" value="DNA/RNA polymerases"/>
    <property type="match status" value="1"/>
</dbReference>
<dbReference type="PANTHER" id="PTHR33116">
    <property type="entry name" value="REVERSE TRANSCRIPTASE ZINC-BINDING DOMAIN-CONTAINING PROTEIN-RELATED-RELATED"/>
    <property type="match status" value="1"/>
</dbReference>
<name>A0AB40B8Q2_DIOCR</name>
<dbReference type="Pfam" id="PF00078">
    <property type="entry name" value="RVT_1"/>
    <property type="match status" value="1"/>
</dbReference>
<accession>A0AB40B8Q2</accession>
<dbReference type="InterPro" id="IPR043502">
    <property type="entry name" value="DNA/RNA_pol_sf"/>
</dbReference>
<evidence type="ECO:0000259" key="2">
    <source>
        <dbReference type="PROSITE" id="PS50878"/>
    </source>
</evidence>
<sequence>MLILRIWKGLLRLRKLKELYLTLGVTKRRGRMDFLFFFFKQNWDTISEDLFRLCEDFYYFRANLEKINWANIALIPKVAAPASHSDYRPISLINSTLKILSKLLATRLSKALIGLVDPEQSAFLKGRCILDNIATAEELLFSIHKRRVSGHILKVDFSKAFDTVDWDFLFDLLTIRGFGDRWVGWIKSILFSSKASILVNGSPNGYVRYQRGLRQGDPLSPMLFVLVMDALCAMFIHALRSKVLIGVPLGNYGRKCNLHYADDLLILSLGGLEDLRVIKLMLYVFEGMTGLATNFSKTCLYASDRDTLPDPVAASTLSCARGILPVTYLGIPISGRRPRRQDWEEIITKINNRLPLWKGRYLSLGGRLTLVNSVLSAIPTYWMSLFKVPCWVIKKINRIRRDFLWSGTDIDHPKCRLVGWKTLCRPREFGGWGILDLHCFNQALLGKWWWKFMSDASWCGANVILFNYGMQRWNMFPRLSGRVSFFWKGVLSCLPALRGCVLQGVSSGMETLFWKYRWINGCAPMFLWPEEFSRTTAPNGTVREMLTVCGQAPFSANLDIQNTLSRIQGLDGSGGDRKWWRLTGNGTFSVKSFYSFLIDGGLRCPVARFFWRNSCPKKITLFNWLAWKDRVLSLENLEKRRCNRLPTATCVMCNAGLETVDHLFLQCSFARQVWDYFERLFHLSEAPRFMHLIWGSWRSSLRNDSRELGDLVVKAIVWNIWIARNDCNFNANCLTAHALTIKIDHMLLSWFTSVAEGSRAKLDAPADSIRRSLFQDGSRVEEIGGAMLSEGSGGAVPSEDTLAQSMG</sequence>
<gene>
    <name evidence="4" type="primary">LOC120260266</name>
</gene>
<dbReference type="PANTHER" id="PTHR33116:SF78">
    <property type="entry name" value="OS12G0587133 PROTEIN"/>
    <property type="match status" value="1"/>
</dbReference>
<evidence type="ECO:0000313" key="4">
    <source>
        <dbReference type="RefSeq" id="XP_039123641.1"/>
    </source>
</evidence>
<protein>
    <submittedName>
        <fullName evidence="4">Uncharacterized protein LOC120260266</fullName>
    </submittedName>
</protein>
<dbReference type="InterPro" id="IPR000477">
    <property type="entry name" value="RT_dom"/>
</dbReference>
<dbReference type="PROSITE" id="PS50878">
    <property type="entry name" value="RT_POL"/>
    <property type="match status" value="1"/>
</dbReference>
<dbReference type="CDD" id="cd01650">
    <property type="entry name" value="RT_nLTR_like"/>
    <property type="match status" value="1"/>
</dbReference>
<organism evidence="3 4">
    <name type="scientific">Dioscorea cayennensis subsp. rotundata</name>
    <name type="common">White Guinea yam</name>
    <name type="synonym">Dioscorea rotundata</name>
    <dbReference type="NCBI Taxonomy" id="55577"/>
    <lineage>
        <taxon>Eukaryota</taxon>
        <taxon>Viridiplantae</taxon>
        <taxon>Streptophyta</taxon>
        <taxon>Embryophyta</taxon>
        <taxon>Tracheophyta</taxon>
        <taxon>Spermatophyta</taxon>
        <taxon>Magnoliopsida</taxon>
        <taxon>Liliopsida</taxon>
        <taxon>Dioscoreales</taxon>
        <taxon>Dioscoreaceae</taxon>
        <taxon>Dioscorea</taxon>
    </lineage>
</organism>
<dbReference type="Pfam" id="PF13966">
    <property type="entry name" value="zf-RVT"/>
    <property type="match status" value="1"/>
</dbReference>
<dbReference type="InterPro" id="IPR026960">
    <property type="entry name" value="RVT-Znf"/>
</dbReference>
<proteinExistence type="predicted"/>